<dbReference type="EMBL" id="CP000975">
    <property type="protein sequence ID" value="ACD83442.1"/>
    <property type="molecule type" value="Genomic_DNA"/>
</dbReference>
<evidence type="ECO:0000313" key="1">
    <source>
        <dbReference type="EMBL" id="ACD83442.1"/>
    </source>
</evidence>
<reference evidence="1 2" key="1">
    <citation type="journal article" date="2008" name="Biol. Direct">
        <title>Complete genome sequence of the extremely acidophilic methanotroph isolate V4, Methylacidiphilum infernorum, a representative of the bacterial phylum Verrucomicrobia.</title>
        <authorList>
            <person name="Hou S."/>
            <person name="Makarova K.S."/>
            <person name="Saw J.H."/>
            <person name="Senin P."/>
            <person name="Ly B.V."/>
            <person name="Zhou Z."/>
            <person name="Ren Y."/>
            <person name="Wang J."/>
            <person name="Galperin M.Y."/>
            <person name="Omelchenko M.V."/>
            <person name="Wolf Y.I."/>
            <person name="Yutin N."/>
            <person name="Koonin E.V."/>
            <person name="Stott M.B."/>
            <person name="Mountain B.W."/>
            <person name="Crowe M.A."/>
            <person name="Smirnova A.V."/>
            <person name="Dunfield P.F."/>
            <person name="Feng L."/>
            <person name="Wang L."/>
            <person name="Alam M."/>
        </authorList>
    </citation>
    <scope>NUCLEOTIDE SEQUENCE [LARGE SCALE GENOMIC DNA]</scope>
    <source>
        <strain evidence="2">Isolate V4</strain>
    </source>
</reference>
<dbReference type="AlphaFoldDB" id="B3DVT9"/>
<dbReference type="Proteomes" id="UP000009149">
    <property type="component" value="Chromosome"/>
</dbReference>
<protein>
    <submittedName>
        <fullName evidence="1">Uncharacterized protein</fullName>
    </submittedName>
</protein>
<dbReference type="KEGG" id="min:Minf_1388"/>
<dbReference type="HOGENOM" id="CLU_2899058_0_0_0"/>
<organism evidence="1 2">
    <name type="scientific">Methylacidiphilum infernorum (isolate V4)</name>
    <name type="common">Methylokorus infernorum (strain V4)</name>
    <dbReference type="NCBI Taxonomy" id="481448"/>
    <lineage>
        <taxon>Bacteria</taxon>
        <taxon>Pseudomonadati</taxon>
        <taxon>Verrucomicrobiota</taxon>
        <taxon>Methylacidiphilae</taxon>
        <taxon>Methylacidiphilales</taxon>
        <taxon>Methylacidiphilaceae</taxon>
        <taxon>Methylacidiphilum (ex Ratnadevi et al. 2023)</taxon>
    </lineage>
</organism>
<sequence>MENSPVLDSSFQIFFLKEKGEWLSYCLRRRQSLCFYRYELKGHLLGAFFTISDNRGSFTSIR</sequence>
<accession>B3DVT9</accession>
<proteinExistence type="predicted"/>
<gene>
    <name evidence="1" type="ordered locus">Minf_1388</name>
</gene>
<evidence type="ECO:0000313" key="2">
    <source>
        <dbReference type="Proteomes" id="UP000009149"/>
    </source>
</evidence>
<dbReference type="STRING" id="481448.Minf_1388"/>
<name>B3DVT9_METI4</name>